<dbReference type="AlphaFoldDB" id="A0A1S7LKP5"/>
<dbReference type="CDD" id="cd07043">
    <property type="entry name" value="STAS_anti-anti-sigma_factors"/>
    <property type="match status" value="1"/>
</dbReference>
<dbReference type="PANTHER" id="PTHR33495">
    <property type="entry name" value="ANTI-SIGMA FACTOR ANTAGONIST TM_1081-RELATED-RELATED"/>
    <property type="match status" value="1"/>
</dbReference>
<protein>
    <submittedName>
        <fullName evidence="2">Putative anti-sigma-factor antagonist</fullName>
    </submittedName>
</protein>
<dbReference type="Pfam" id="PF01740">
    <property type="entry name" value="STAS"/>
    <property type="match status" value="1"/>
</dbReference>
<sequence>MGIHFKQEDGSLEIYVQGALDHFAHSPFMGIMEEISEETPCHVFLEEVSHIDSSGLGLLLLLHDRTGRVNGRVELHEPNEQVYQTLLNCNFQQIFKIHPKAS</sequence>
<dbReference type="GO" id="GO:0043856">
    <property type="term" value="F:anti-sigma factor antagonist activity"/>
    <property type="evidence" value="ECO:0007669"/>
    <property type="project" value="TreeGrafter"/>
</dbReference>
<organism evidence="2">
    <name type="scientific">Magnetococcus massalia (strain MO-1)</name>
    <dbReference type="NCBI Taxonomy" id="451514"/>
    <lineage>
        <taxon>Bacteria</taxon>
        <taxon>Pseudomonadati</taxon>
        <taxon>Pseudomonadota</taxon>
        <taxon>Magnetococcia</taxon>
        <taxon>Magnetococcales</taxon>
        <taxon>Magnetococcaceae</taxon>
        <taxon>Magnetococcus</taxon>
    </lineage>
</organism>
<dbReference type="SUPFAM" id="SSF52091">
    <property type="entry name" value="SpoIIaa-like"/>
    <property type="match status" value="1"/>
</dbReference>
<dbReference type="InterPro" id="IPR002645">
    <property type="entry name" value="STAS_dom"/>
</dbReference>
<name>A0A1S7LKP5_MAGMO</name>
<dbReference type="Gene3D" id="3.30.750.24">
    <property type="entry name" value="STAS domain"/>
    <property type="match status" value="1"/>
</dbReference>
<dbReference type="InterPro" id="IPR036513">
    <property type="entry name" value="STAS_dom_sf"/>
</dbReference>
<evidence type="ECO:0000313" key="2">
    <source>
        <dbReference type="EMBL" id="CRH07198.1"/>
    </source>
</evidence>
<dbReference type="PROSITE" id="PS50801">
    <property type="entry name" value="STAS"/>
    <property type="match status" value="1"/>
</dbReference>
<feature type="domain" description="STAS" evidence="1">
    <location>
        <begin position="1"/>
        <end position="102"/>
    </location>
</feature>
<dbReference type="PANTHER" id="PTHR33495:SF15">
    <property type="entry name" value="STAS DOMAIN-CONTAINING PROTEIN"/>
    <property type="match status" value="1"/>
</dbReference>
<accession>A0A1S7LKP5</accession>
<gene>
    <name evidence="2" type="ORF">MAGMO_3054</name>
</gene>
<evidence type="ECO:0000259" key="1">
    <source>
        <dbReference type="PROSITE" id="PS50801"/>
    </source>
</evidence>
<dbReference type="EMBL" id="LO017727">
    <property type="protein sequence ID" value="CRH07198.1"/>
    <property type="molecule type" value="Genomic_DNA"/>
</dbReference>
<reference evidence="2" key="1">
    <citation type="submission" date="2015-04" db="EMBL/GenBank/DDBJ databases">
        <authorList>
            <person name="Syromyatnikov M.Y."/>
            <person name="Popov V.N."/>
        </authorList>
    </citation>
    <scope>NUCLEOTIDE SEQUENCE</scope>
    <source>
        <strain evidence="2">MO-1</strain>
    </source>
</reference>
<proteinExistence type="predicted"/>